<evidence type="ECO:0000313" key="9">
    <source>
        <dbReference type="Proteomes" id="UP001519307"/>
    </source>
</evidence>
<keyword evidence="4 7" id="KW-0808">Transferase</keyword>
<evidence type="ECO:0000256" key="3">
    <source>
        <dbReference type="ARBA" id="ARBA00009789"/>
    </source>
</evidence>
<comment type="function">
    <text evidence="7">Catalyzes the formation of 4-diphosphocytidyl-2-C-methyl-D-erythritol from CTP and 2-C-methyl-D-erythritol 4-phosphate (MEP).</text>
</comment>
<comment type="similarity">
    <text evidence="3 7">Belongs to the IspD/TarI cytidylyltransferase family. IspD subfamily.</text>
</comment>
<dbReference type="PANTHER" id="PTHR32125:SF4">
    <property type="entry name" value="2-C-METHYL-D-ERYTHRITOL 4-PHOSPHATE CYTIDYLYLTRANSFERASE, CHLOROPLASTIC"/>
    <property type="match status" value="1"/>
</dbReference>
<sequence length="232" mass="26495">MEGNYAIIVAAGKGRRMKCKINKQFIDINYKPMLYYSVNAFCKHELIDGVVIVCSKNEIQYCKTEVVKKYKFTKVIDIVEGGDERQNSVLNGLNALKNYNCNIVLIHDGARPFVTHEIISDGIKYSKIYGACTCGVSVKDTIKIKDKKGFSFQTLDREKLFLVQTPQCFNYKLITNCHKKLLQEDVKVTDDTTVVEHYDNKVYLYDGSYNNIKITTPEDLDTANMIIKSLAR</sequence>
<dbReference type="Proteomes" id="UP001519307">
    <property type="component" value="Unassembled WGS sequence"/>
</dbReference>
<keyword evidence="9" id="KW-1185">Reference proteome</keyword>
<dbReference type="InterPro" id="IPR029044">
    <property type="entry name" value="Nucleotide-diphossugar_trans"/>
</dbReference>
<feature type="site" description="Positions MEP for the nucleophilic attack" evidence="7">
    <location>
        <position position="213"/>
    </location>
</feature>
<dbReference type="RefSeq" id="WP_209702294.1">
    <property type="nucleotide sequence ID" value="NZ_JAGGLM010000010.1"/>
</dbReference>
<dbReference type="PANTHER" id="PTHR32125">
    <property type="entry name" value="2-C-METHYL-D-ERYTHRITOL 4-PHOSPHATE CYTIDYLYLTRANSFERASE, CHLOROPLASTIC"/>
    <property type="match status" value="1"/>
</dbReference>
<dbReference type="PROSITE" id="PS01295">
    <property type="entry name" value="ISPD"/>
    <property type="match status" value="1"/>
</dbReference>
<feature type="site" description="Positions MEP for the nucleophilic attack" evidence="7">
    <location>
        <position position="157"/>
    </location>
</feature>
<proteinExistence type="inferred from homology"/>
<gene>
    <name evidence="7" type="primary">ispD</name>
    <name evidence="8" type="ORF">J2Z42_001829</name>
</gene>
<evidence type="ECO:0000256" key="1">
    <source>
        <dbReference type="ARBA" id="ARBA00001282"/>
    </source>
</evidence>
<evidence type="ECO:0000313" key="8">
    <source>
        <dbReference type="EMBL" id="MBP2033146.1"/>
    </source>
</evidence>
<dbReference type="EMBL" id="JAGGLM010000010">
    <property type="protein sequence ID" value="MBP2033146.1"/>
    <property type="molecule type" value="Genomic_DNA"/>
</dbReference>
<dbReference type="InterPro" id="IPR018294">
    <property type="entry name" value="ISPD_synthase_CS"/>
</dbReference>
<evidence type="ECO:0000256" key="4">
    <source>
        <dbReference type="ARBA" id="ARBA00022679"/>
    </source>
</evidence>
<comment type="caution">
    <text evidence="8">The sequence shown here is derived from an EMBL/GenBank/DDBJ whole genome shotgun (WGS) entry which is preliminary data.</text>
</comment>
<dbReference type="InterPro" id="IPR034683">
    <property type="entry name" value="IspD/TarI"/>
</dbReference>
<keyword evidence="5 7" id="KW-0548">Nucleotidyltransferase</keyword>
<dbReference type="HAMAP" id="MF_00108">
    <property type="entry name" value="IspD"/>
    <property type="match status" value="1"/>
</dbReference>
<accession>A0ABS4KUK5</accession>
<evidence type="ECO:0000256" key="2">
    <source>
        <dbReference type="ARBA" id="ARBA00004787"/>
    </source>
</evidence>
<dbReference type="Gene3D" id="3.90.550.10">
    <property type="entry name" value="Spore Coat Polysaccharide Biosynthesis Protein SpsA, Chain A"/>
    <property type="match status" value="1"/>
</dbReference>
<dbReference type="InterPro" id="IPR001228">
    <property type="entry name" value="IspD"/>
</dbReference>
<keyword evidence="6 7" id="KW-0414">Isoprene biosynthesis</keyword>
<name>A0ABS4KUK5_9CLOT</name>
<dbReference type="SUPFAM" id="SSF53448">
    <property type="entry name" value="Nucleotide-diphospho-sugar transferases"/>
    <property type="match status" value="1"/>
</dbReference>
<comment type="catalytic activity">
    <reaction evidence="1 7">
        <text>2-C-methyl-D-erythritol 4-phosphate + CTP + H(+) = 4-CDP-2-C-methyl-D-erythritol + diphosphate</text>
        <dbReference type="Rhea" id="RHEA:13429"/>
        <dbReference type="ChEBI" id="CHEBI:15378"/>
        <dbReference type="ChEBI" id="CHEBI:33019"/>
        <dbReference type="ChEBI" id="CHEBI:37563"/>
        <dbReference type="ChEBI" id="CHEBI:57823"/>
        <dbReference type="ChEBI" id="CHEBI:58262"/>
        <dbReference type="EC" id="2.7.7.60"/>
    </reaction>
</comment>
<feature type="site" description="Transition state stabilizer" evidence="7">
    <location>
        <position position="16"/>
    </location>
</feature>
<reference evidence="8 9" key="1">
    <citation type="submission" date="2021-03" db="EMBL/GenBank/DDBJ databases">
        <title>Genomic Encyclopedia of Type Strains, Phase IV (KMG-IV): sequencing the most valuable type-strain genomes for metagenomic binning, comparative biology and taxonomic classification.</title>
        <authorList>
            <person name="Goeker M."/>
        </authorList>
    </citation>
    <scope>NUCLEOTIDE SEQUENCE [LARGE SCALE GENOMIC DNA]</scope>
    <source>
        <strain evidence="8 9">DSM 28783</strain>
    </source>
</reference>
<dbReference type="GO" id="GO:0050518">
    <property type="term" value="F:2-C-methyl-D-erythritol 4-phosphate cytidylyltransferase activity"/>
    <property type="evidence" value="ECO:0007669"/>
    <property type="project" value="UniProtKB-EC"/>
</dbReference>
<evidence type="ECO:0000256" key="5">
    <source>
        <dbReference type="ARBA" id="ARBA00022695"/>
    </source>
</evidence>
<dbReference type="EC" id="2.7.7.60" evidence="7"/>
<evidence type="ECO:0000256" key="7">
    <source>
        <dbReference type="HAMAP-Rule" id="MF_00108"/>
    </source>
</evidence>
<dbReference type="CDD" id="cd02516">
    <property type="entry name" value="CDP-ME_synthetase"/>
    <property type="match status" value="1"/>
</dbReference>
<feature type="site" description="Transition state stabilizer" evidence="7">
    <location>
        <position position="23"/>
    </location>
</feature>
<dbReference type="NCBIfam" id="TIGR00453">
    <property type="entry name" value="ispD"/>
    <property type="match status" value="1"/>
</dbReference>
<comment type="pathway">
    <text evidence="2 7">Isoprenoid biosynthesis; isopentenyl diphosphate biosynthesis via DXP pathway; isopentenyl diphosphate from 1-deoxy-D-xylulose 5-phosphate: step 2/6.</text>
</comment>
<dbReference type="InterPro" id="IPR050088">
    <property type="entry name" value="IspD/TarI_cytidylyltransf_bact"/>
</dbReference>
<evidence type="ECO:0000256" key="6">
    <source>
        <dbReference type="ARBA" id="ARBA00023229"/>
    </source>
</evidence>
<organism evidence="8 9">
    <name type="scientific">Clostridium algifaecis</name>
    <dbReference type="NCBI Taxonomy" id="1472040"/>
    <lineage>
        <taxon>Bacteria</taxon>
        <taxon>Bacillati</taxon>
        <taxon>Bacillota</taxon>
        <taxon>Clostridia</taxon>
        <taxon>Eubacteriales</taxon>
        <taxon>Clostridiaceae</taxon>
        <taxon>Clostridium</taxon>
    </lineage>
</organism>
<dbReference type="Pfam" id="PF01128">
    <property type="entry name" value="IspD"/>
    <property type="match status" value="1"/>
</dbReference>
<protein>
    <recommendedName>
        <fullName evidence="7">2-C-methyl-D-erythritol 4-phosphate cytidylyltransferase</fullName>
        <ecNumber evidence="7">2.7.7.60</ecNumber>
    </recommendedName>
    <alternativeName>
        <fullName evidence="7">4-diphosphocytidyl-2C-methyl-D-erythritol synthase</fullName>
    </alternativeName>
    <alternativeName>
        <fullName evidence="7">MEP cytidylyltransferase</fullName>
        <shortName evidence="7">MCT</shortName>
    </alternativeName>
</protein>